<keyword evidence="3" id="KW-0238">DNA-binding</keyword>
<evidence type="ECO:0000256" key="1">
    <source>
        <dbReference type="ARBA" id="ARBA00009437"/>
    </source>
</evidence>
<feature type="domain" description="HTH lysR-type" evidence="5">
    <location>
        <begin position="1"/>
        <end position="58"/>
    </location>
</feature>
<dbReference type="Pfam" id="PF03466">
    <property type="entry name" value="LysR_substrate"/>
    <property type="match status" value="1"/>
</dbReference>
<evidence type="ECO:0000259" key="5">
    <source>
        <dbReference type="PROSITE" id="PS50931"/>
    </source>
</evidence>
<keyword evidence="2" id="KW-0805">Transcription regulation</keyword>
<dbReference type="InterPro" id="IPR036390">
    <property type="entry name" value="WH_DNA-bd_sf"/>
</dbReference>
<sequence>MNIENIEAFVYAVHLGSFVKAAEALYLTQPSVTARIHSLERELNAELFHRSGKQISINEKGKSFLPYAQNILQSYQEAKLKLHQPILTLDKLKIGCATSIANFIIPEILPAFKTKFPNVNIKILTGHSNDILDKVLNNEVDFGMVRTVTHPQIESVIFRHDPIGLFVPINHPLLLNSPVTIEEVSEEPLIFFDYGSVDWLMIYGLFESKNIKPNVVLEVDSMEAAKNLVVNGMGISFLPEHCVKKELESGQLFRVPLVSSGRFDVKIDFIYTKGNNKPPYIEYFIKNS</sequence>
<dbReference type="InterPro" id="IPR005119">
    <property type="entry name" value="LysR_subst-bd"/>
</dbReference>
<dbReference type="InterPro" id="IPR000847">
    <property type="entry name" value="LysR_HTH_N"/>
</dbReference>
<dbReference type="InterPro" id="IPR036388">
    <property type="entry name" value="WH-like_DNA-bd_sf"/>
</dbReference>
<dbReference type="Proteomes" id="UP001597340">
    <property type="component" value="Unassembled WGS sequence"/>
</dbReference>
<evidence type="ECO:0000313" key="6">
    <source>
        <dbReference type="EMBL" id="MFD1463007.1"/>
    </source>
</evidence>
<name>A0ABW4DEB1_9BACL</name>
<dbReference type="SUPFAM" id="SSF53850">
    <property type="entry name" value="Periplasmic binding protein-like II"/>
    <property type="match status" value="1"/>
</dbReference>
<evidence type="ECO:0000256" key="3">
    <source>
        <dbReference type="ARBA" id="ARBA00023125"/>
    </source>
</evidence>
<dbReference type="PANTHER" id="PTHR30126">
    <property type="entry name" value="HTH-TYPE TRANSCRIPTIONAL REGULATOR"/>
    <property type="match status" value="1"/>
</dbReference>
<dbReference type="PROSITE" id="PS50931">
    <property type="entry name" value="HTH_LYSR"/>
    <property type="match status" value="1"/>
</dbReference>
<evidence type="ECO:0000256" key="4">
    <source>
        <dbReference type="ARBA" id="ARBA00023163"/>
    </source>
</evidence>
<evidence type="ECO:0000313" key="7">
    <source>
        <dbReference type="Proteomes" id="UP001597340"/>
    </source>
</evidence>
<comment type="caution">
    <text evidence="6">The sequence shown here is derived from an EMBL/GenBank/DDBJ whole genome shotgun (WGS) entry which is preliminary data.</text>
</comment>
<reference evidence="7" key="1">
    <citation type="journal article" date="2019" name="Int. J. Syst. Evol. Microbiol.">
        <title>The Global Catalogue of Microorganisms (GCM) 10K type strain sequencing project: providing services to taxonomists for standard genome sequencing and annotation.</title>
        <authorList>
            <consortium name="The Broad Institute Genomics Platform"/>
            <consortium name="The Broad Institute Genome Sequencing Center for Infectious Disease"/>
            <person name="Wu L."/>
            <person name="Ma J."/>
        </authorList>
    </citation>
    <scope>NUCLEOTIDE SEQUENCE [LARGE SCALE GENOMIC DNA]</scope>
    <source>
        <strain evidence="7">CCM 9147</strain>
    </source>
</reference>
<dbReference type="PANTHER" id="PTHR30126:SF40">
    <property type="entry name" value="HTH-TYPE TRANSCRIPTIONAL REGULATOR GLTR"/>
    <property type="match status" value="1"/>
</dbReference>
<evidence type="ECO:0000256" key="2">
    <source>
        <dbReference type="ARBA" id="ARBA00023015"/>
    </source>
</evidence>
<dbReference type="Gene3D" id="1.10.10.10">
    <property type="entry name" value="Winged helix-like DNA-binding domain superfamily/Winged helix DNA-binding domain"/>
    <property type="match status" value="1"/>
</dbReference>
<dbReference type="Pfam" id="PF00126">
    <property type="entry name" value="HTH_1"/>
    <property type="match status" value="1"/>
</dbReference>
<dbReference type="PRINTS" id="PR00039">
    <property type="entry name" value="HTHLYSR"/>
</dbReference>
<dbReference type="SUPFAM" id="SSF46785">
    <property type="entry name" value="Winged helix' DNA-binding domain"/>
    <property type="match status" value="1"/>
</dbReference>
<protein>
    <submittedName>
        <fullName evidence="6">LysR substrate-binding domain-containing protein</fullName>
    </submittedName>
</protein>
<dbReference type="RefSeq" id="WP_229525779.1">
    <property type="nucleotide sequence ID" value="NZ_JAFFQR010000105.1"/>
</dbReference>
<keyword evidence="4" id="KW-0804">Transcription</keyword>
<accession>A0ABW4DEB1</accession>
<keyword evidence="7" id="KW-1185">Reference proteome</keyword>
<comment type="similarity">
    <text evidence="1">Belongs to the LysR transcriptional regulatory family.</text>
</comment>
<dbReference type="CDD" id="cd05466">
    <property type="entry name" value="PBP2_LTTR_substrate"/>
    <property type="match status" value="1"/>
</dbReference>
<gene>
    <name evidence="6" type="ORF">ACFQ5D_16785</name>
</gene>
<organism evidence="6 7">
    <name type="scientific">Paenibacillus farraposensis</name>
    <dbReference type="NCBI Taxonomy" id="2807095"/>
    <lineage>
        <taxon>Bacteria</taxon>
        <taxon>Bacillati</taxon>
        <taxon>Bacillota</taxon>
        <taxon>Bacilli</taxon>
        <taxon>Bacillales</taxon>
        <taxon>Paenibacillaceae</taxon>
        <taxon>Paenibacillus</taxon>
    </lineage>
</organism>
<dbReference type="Gene3D" id="3.40.190.290">
    <property type="match status" value="1"/>
</dbReference>
<proteinExistence type="inferred from homology"/>
<dbReference type="EMBL" id="JBHTNZ010000025">
    <property type="protein sequence ID" value="MFD1463007.1"/>
    <property type="molecule type" value="Genomic_DNA"/>
</dbReference>